<dbReference type="PROSITE" id="PS51891">
    <property type="entry name" value="CENP_V_GFA"/>
    <property type="match status" value="1"/>
</dbReference>
<dbReference type="AlphaFoldDB" id="A0AA41YZ41"/>
<dbReference type="GO" id="GO:0046872">
    <property type="term" value="F:metal ion binding"/>
    <property type="evidence" value="ECO:0007669"/>
    <property type="project" value="UniProtKB-KW"/>
</dbReference>
<organism evidence="6 7">
    <name type="scientific">Lichenifustis flavocetrariae</name>
    <dbReference type="NCBI Taxonomy" id="2949735"/>
    <lineage>
        <taxon>Bacteria</taxon>
        <taxon>Pseudomonadati</taxon>
        <taxon>Pseudomonadota</taxon>
        <taxon>Alphaproteobacteria</taxon>
        <taxon>Hyphomicrobiales</taxon>
        <taxon>Lichenihabitantaceae</taxon>
        <taxon>Lichenifustis</taxon>
    </lineage>
</organism>
<evidence type="ECO:0000259" key="5">
    <source>
        <dbReference type="PROSITE" id="PS51891"/>
    </source>
</evidence>
<dbReference type="InterPro" id="IPR011057">
    <property type="entry name" value="Mss4-like_sf"/>
</dbReference>
<evidence type="ECO:0000313" key="7">
    <source>
        <dbReference type="Proteomes" id="UP001165667"/>
    </source>
</evidence>
<keyword evidence="2" id="KW-0479">Metal-binding</keyword>
<proteinExistence type="inferred from homology"/>
<dbReference type="GO" id="GO:0016846">
    <property type="term" value="F:carbon-sulfur lyase activity"/>
    <property type="evidence" value="ECO:0007669"/>
    <property type="project" value="InterPro"/>
</dbReference>
<dbReference type="Gene3D" id="3.90.1590.10">
    <property type="entry name" value="glutathione-dependent formaldehyde- activating enzyme (gfa)"/>
    <property type="match status" value="1"/>
</dbReference>
<keyword evidence="4" id="KW-0456">Lyase</keyword>
<dbReference type="PANTHER" id="PTHR33337:SF40">
    <property type="entry name" value="CENP-V_GFA DOMAIN-CONTAINING PROTEIN-RELATED"/>
    <property type="match status" value="1"/>
</dbReference>
<keyword evidence="7" id="KW-1185">Reference proteome</keyword>
<accession>A0AA41YZ41</accession>
<dbReference type="SUPFAM" id="SSF51316">
    <property type="entry name" value="Mss4-like"/>
    <property type="match status" value="1"/>
</dbReference>
<dbReference type="RefSeq" id="WP_282586315.1">
    <property type="nucleotide sequence ID" value="NZ_JAMOIM010000012.1"/>
</dbReference>
<evidence type="ECO:0000256" key="4">
    <source>
        <dbReference type="ARBA" id="ARBA00023239"/>
    </source>
</evidence>
<comment type="caution">
    <text evidence="6">The sequence shown here is derived from an EMBL/GenBank/DDBJ whole genome shotgun (WGS) entry which is preliminary data.</text>
</comment>
<dbReference type="EMBL" id="JAMOIM010000012">
    <property type="protein sequence ID" value="MCW6509945.1"/>
    <property type="molecule type" value="Genomic_DNA"/>
</dbReference>
<gene>
    <name evidence="6" type="ORF">M8523_18150</name>
</gene>
<reference evidence="6" key="1">
    <citation type="submission" date="2022-05" db="EMBL/GenBank/DDBJ databases">
        <authorList>
            <person name="Pankratov T."/>
        </authorList>
    </citation>
    <scope>NUCLEOTIDE SEQUENCE</scope>
    <source>
        <strain evidence="6">BP6-180914</strain>
    </source>
</reference>
<name>A0AA41YZ41_9HYPH</name>
<dbReference type="InterPro" id="IPR006913">
    <property type="entry name" value="CENP-V/GFA"/>
</dbReference>
<dbReference type="Pfam" id="PF04828">
    <property type="entry name" value="GFA"/>
    <property type="match status" value="1"/>
</dbReference>
<dbReference type="Proteomes" id="UP001165667">
    <property type="component" value="Unassembled WGS sequence"/>
</dbReference>
<dbReference type="PANTHER" id="PTHR33337">
    <property type="entry name" value="GFA DOMAIN-CONTAINING PROTEIN"/>
    <property type="match status" value="1"/>
</dbReference>
<sequence length="132" mass="14379">MSLKIEGGCLCGACRYETHAAPMNVRACHCHRCQKATGASFYARVMVPLDSVIMRGPLGWFGAENGVRRGFCTLCGTSLASERQSANTIGLAMGSLDQPDRFEPTEHIWTSSKQAWLKLDDGRSQYPEGPPA</sequence>
<evidence type="ECO:0000313" key="6">
    <source>
        <dbReference type="EMBL" id="MCW6509945.1"/>
    </source>
</evidence>
<evidence type="ECO:0000256" key="1">
    <source>
        <dbReference type="ARBA" id="ARBA00005495"/>
    </source>
</evidence>
<protein>
    <submittedName>
        <fullName evidence="6">GFA family protein</fullName>
    </submittedName>
</protein>
<keyword evidence="3" id="KW-0862">Zinc</keyword>
<comment type="similarity">
    <text evidence="1">Belongs to the Gfa family.</text>
</comment>
<evidence type="ECO:0000256" key="3">
    <source>
        <dbReference type="ARBA" id="ARBA00022833"/>
    </source>
</evidence>
<feature type="domain" description="CENP-V/GFA" evidence="5">
    <location>
        <begin position="5"/>
        <end position="106"/>
    </location>
</feature>
<evidence type="ECO:0000256" key="2">
    <source>
        <dbReference type="ARBA" id="ARBA00022723"/>
    </source>
</evidence>